<dbReference type="AlphaFoldDB" id="A0AAE1M018"/>
<name>A0AAE1M018_9HYPO</name>
<gene>
    <name evidence="2" type="ORF">Triagg1_5742</name>
</gene>
<organism evidence="2 3">
    <name type="scientific">Trichoderma aggressivum f. europaeum</name>
    <dbReference type="NCBI Taxonomy" id="173218"/>
    <lineage>
        <taxon>Eukaryota</taxon>
        <taxon>Fungi</taxon>
        <taxon>Dikarya</taxon>
        <taxon>Ascomycota</taxon>
        <taxon>Pezizomycotina</taxon>
        <taxon>Sordariomycetes</taxon>
        <taxon>Hypocreomycetidae</taxon>
        <taxon>Hypocreales</taxon>
        <taxon>Hypocreaceae</taxon>
        <taxon>Trichoderma</taxon>
    </lineage>
</organism>
<evidence type="ECO:0000313" key="2">
    <source>
        <dbReference type="EMBL" id="KAK4072697.1"/>
    </source>
</evidence>
<feature type="compositionally biased region" description="Polar residues" evidence="1">
    <location>
        <begin position="486"/>
        <end position="498"/>
    </location>
</feature>
<sequence>MPPLSTTHVFKFGLTTPPATESLETLILEHLELAAHKVELAAGDLFSASAPSSESCPAGPQDVAALVTEMGDYLARTALIWSSLIQSLIQGPHIDHVTLQILEKSRADTRVSDLAASVSMDVTLSRLRYVYVASSSTVSALLPYLLLPPLVNIKMRDLAEQYARDVQTVWTVGGGRRSSLASHVPRMSISSHDGPPSAAPSVTSSATSLDMQEVPDAFLRAPKRRKQLPDAAAVPRERAPAVPHPPLPPLPLLPPASSLLLPPILSDTADSTGPPLSHPPPRPPKLSRAAARREAESRPLLISTPMAPMPIAAASATASESPPTPPPPETPESVATPASDATATGANPPEQDESDDYSDENEFAGINMKALKQRGKGKYYCPRGHQCDKGGVDKHGNLILFDRNSSFAQHCNKHRKPWRCDVPGCPNPPKKRRFARRDGLERHKATVKHYFMTTRPAGPDDLTTRLNNKCKRLLKDRVPSAGEGTGRSTGQSGVETSR</sequence>
<proteinExistence type="predicted"/>
<feature type="compositionally biased region" description="Acidic residues" evidence="1">
    <location>
        <begin position="350"/>
        <end position="359"/>
    </location>
</feature>
<accession>A0AAE1M018</accession>
<feature type="region of interest" description="Disordered" evidence="1">
    <location>
        <begin position="186"/>
        <end position="359"/>
    </location>
</feature>
<feature type="compositionally biased region" description="Low complexity" evidence="1">
    <location>
        <begin position="255"/>
        <end position="266"/>
    </location>
</feature>
<comment type="caution">
    <text evidence="2">The sequence shown here is derived from an EMBL/GenBank/DDBJ whole genome shotgun (WGS) entry which is preliminary data.</text>
</comment>
<reference evidence="2" key="1">
    <citation type="submission" date="2023-11" db="EMBL/GenBank/DDBJ databases">
        <title>The genome sequences of three competitors of mushroom-forming fungi.</title>
        <authorList>
            <person name="Beijen E."/>
            <person name="Ohm R.A."/>
        </authorList>
    </citation>
    <scope>NUCLEOTIDE SEQUENCE</scope>
    <source>
        <strain evidence="2">CBS 100526</strain>
    </source>
</reference>
<feature type="compositionally biased region" description="Pro residues" evidence="1">
    <location>
        <begin position="242"/>
        <end position="254"/>
    </location>
</feature>
<feature type="compositionally biased region" description="Low complexity" evidence="1">
    <location>
        <begin position="302"/>
        <end position="321"/>
    </location>
</feature>
<feature type="compositionally biased region" description="Low complexity" evidence="1">
    <location>
        <begin position="195"/>
        <end position="208"/>
    </location>
</feature>
<dbReference type="Proteomes" id="UP001273209">
    <property type="component" value="Unassembled WGS sequence"/>
</dbReference>
<dbReference type="RefSeq" id="XP_062755255.1">
    <property type="nucleotide sequence ID" value="XM_062900290.1"/>
</dbReference>
<evidence type="ECO:0000313" key="3">
    <source>
        <dbReference type="Proteomes" id="UP001273209"/>
    </source>
</evidence>
<dbReference type="GeneID" id="87920195"/>
<evidence type="ECO:0000256" key="1">
    <source>
        <dbReference type="SAM" id="MobiDB-lite"/>
    </source>
</evidence>
<feature type="region of interest" description="Disordered" evidence="1">
    <location>
        <begin position="474"/>
        <end position="498"/>
    </location>
</feature>
<protein>
    <submittedName>
        <fullName evidence="2">Uncharacterized protein</fullName>
    </submittedName>
</protein>
<keyword evidence="3" id="KW-1185">Reference proteome</keyword>
<dbReference type="EMBL" id="JAWRVG010000021">
    <property type="protein sequence ID" value="KAK4072697.1"/>
    <property type="molecule type" value="Genomic_DNA"/>
</dbReference>